<dbReference type="AlphaFoldDB" id="A0A8J7Q740"/>
<accession>A0A8J7Q740</accession>
<dbReference type="RefSeq" id="WP_207861774.1">
    <property type="nucleotide sequence ID" value="NZ_JAFREP010000027.1"/>
</dbReference>
<name>A0A8J7Q740_9BACT</name>
<dbReference type="EMBL" id="JAFREP010000027">
    <property type="protein sequence ID" value="MBO1321802.1"/>
    <property type="molecule type" value="Genomic_DNA"/>
</dbReference>
<dbReference type="Proteomes" id="UP000664417">
    <property type="component" value="Unassembled WGS sequence"/>
</dbReference>
<proteinExistence type="predicted"/>
<protein>
    <submittedName>
        <fullName evidence="1">Uncharacterized protein</fullName>
    </submittedName>
</protein>
<sequence length="207" mass="23818">MKSQGERLAQDMIDQIEKVLSGDISRSELLAWYRNEDSKFTIKGSYGTYPPLTKEQGFDVFVNLGFVCHKNPLDRSEFFLRDIDLNEYLGGLKKTSRSQKNGLIAVRWDEIIWFRDAYCLGFMKEDSLLSQLGVQLVRWVDDFSELGEFCQIKLGEHRVNLTRSLTKSPCEISLSIPEPNLTHLKDFIGELGISSNKLVWKSKFVIL</sequence>
<comment type="caution">
    <text evidence="1">The sequence shown here is derived from an EMBL/GenBank/DDBJ whole genome shotgun (WGS) entry which is preliminary data.</text>
</comment>
<gene>
    <name evidence="1" type="ORF">J3U88_25205</name>
</gene>
<organism evidence="1 2">
    <name type="scientific">Acanthopleuribacter pedis</name>
    <dbReference type="NCBI Taxonomy" id="442870"/>
    <lineage>
        <taxon>Bacteria</taxon>
        <taxon>Pseudomonadati</taxon>
        <taxon>Acidobacteriota</taxon>
        <taxon>Holophagae</taxon>
        <taxon>Acanthopleuribacterales</taxon>
        <taxon>Acanthopleuribacteraceae</taxon>
        <taxon>Acanthopleuribacter</taxon>
    </lineage>
</organism>
<reference evidence="1" key="1">
    <citation type="submission" date="2021-03" db="EMBL/GenBank/DDBJ databases">
        <authorList>
            <person name="Wang G."/>
        </authorList>
    </citation>
    <scope>NUCLEOTIDE SEQUENCE</scope>
    <source>
        <strain evidence="1">KCTC 12899</strain>
    </source>
</reference>
<keyword evidence="2" id="KW-1185">Reference proteome</keyword>
<evidence type="ECO:0000313" key="2">
    <source>
        <dbReference type="Proteomes" id="UP000664417"/>
    </source>
</evidence>
<evidence type="ECO:0000313" key="1">
    <source>
        <dbReference type="EMBL" id="MBO1321802.1"/>
    </source>
</evidence>